<dbReference type="RefSeq" id="WP_144898471.1">
    <property type="nucleotide sequence ID" value="NZ_VLKN01000002.1"/>
</dbReference>
<dbReference type="AlphaFoldDB" id="A0A562LAW9"/>
<evidence type="ECO:0000256" key="1">
    <source>
        <dbReference type="SAM" id="Coils"/>
    </source>
</evidence>
<dbReference type="Proteomes" id="UP000315167">
    <property type="component" value="Unassembled WGS sequence"/>
</dbReference>
<evidence type="ECO:0000313" key="2">
    <source>
        <dbReference type="EMBL" id="TWI04813.1"/>
    </source>
</evidence>
<gene>
    <name evidence="2" type="ORF">IP90_00951</name>
</gene>
<organism evidence="2 3">
    <name type="scientific">Luteimonas cucumeris</name>
    <dbReference type="NCBI Taxonomy" id="985012"/>
    <lineage>
        <taxon>Bacteria</taxon>
        <taxon>Pseudomonadati</taxon>
        <taxon>Pseudomonadota</taxon>
        <taxon>Gammaproteobacteria</taxon>
        <taxon>Lysobacterales</taxon>
        <taxon>Lysobacteraceae</taxon>
        <taxon>Luteimonas</taxon>
    </lineage>
</organism>
<accession>A0A562LAW9</accession>
<dbReference type="OrthoDB" id="6046469at2"/>
<name>A0A562LAW9_9GAMM</name>
<keyword evidence="1" id="KW-0175">Coiled coil</keyword>
<protein>
    <submittedName>
        <fullName evidence="2">Uncharacterized protein</fullName>
    </submittedName>
</protein>
<reference evidence="2 3" key="1">
    <citation type="journal article" date="2015" name="Stand. Genomic Sci.">
        <title>Genomic Encyclopedia of Bacterial and Archaeal Type Strains, Phase III: the genomes of soil and plant-associated and newly described type strains.</title>
        <authorList>
            <person name="Whitman W.B."/>
            <person name="Woyke T."/>
            <person name="Klenk H.P."/>
            <person name="Zhou Y."/>
            <person name="Lilburn T.G."/>
            <person name="Beck B.J."/>
            <person name="De Vos P."/>
            <person name="Vandamme P."/>
            <person name="Eisen J.A."/>
            <person name="Garrity G."/>
            <person name="Hugenholtz P."/>
            <person name="Kyrpides N.C."/>
        </authorList>
    </citation>
    <scope>NUCLEOTIDE SEQUENCE [LARGE SCALE GENOMIC DNA]</scope>
    <source>
        <strain evidence="2 3">CGMCC 1.10821</strain>
    </source>
</reference>
<comment type="caution">
    <text evidence="2">The sequence shown here is derived from an EMBL/GenBank/DDBJ whole genome shotgun (WGS) entry which is preliminary data.</text>
</comment>
<keyword evidence="3" id="KW-1185">Reference proteome</keyword>
<proteinExistence type="predicted"/>
<feature type="coiled-coil region" evidence="1">
    <location>
        <begin position="31"/>
        <end position="84"/>
    </location>
</feature>
<dbReference type="EMBL" id="VLKN01000002">
    <property type="protein sequence ID" value="TWI04813.1"/>
    <property type="molecule type" value="Genomic_DNA"/>
</dbReference>
<sequence length="160" mass="17381">MSARAGMIVLGIALIFGLGFNFGSLRGDAKVSDYKAQAERAIAQAARQEAAASEHAREVEKAAQERVERLARAYEVDRKNAQEAADRTIADLRSGSIRLRKLWEADKATDRLSDTATATRHADEVTRLRQEAVGRIHGIGAEADAQVKGLQALVNADRGR</sequence>
<evidence type="ECO:0000313" key="3">
    <source>
        <dbReference type="Proteomes" id="UP000315167"/>
    </source>
</evidence>